<dbReference type="Pfam" id="PF07532">
    <property type="entry name" value="Big_4"/>
    <property type="match status" value="2"/>
</dbReference>
<feature type="region of interest" description="Disordered" evidence="4">
    <location>
        <begin position="831"/>
        <end position="852"/>
    </location>
</feature>
<evidence type="ECO:0000256" key="3">
    <source>
        <dbReference type="ARBA" id="ARBA00023295"/>
    </source>
</evidence>
<sequence>MNLIRGEINMQSFNKRGTALGAAIAFALTLAPTLVMAETRQIPESETVNVGFIKDGERSTIFNQNWKFFKGDPSGAEGVDFDDSSWRGLNLPHDWSIEGDFTVEGEAESGFLLGGTGWYRKAFVVPEKYNGKDFTLNFDGVYMNAEVYVNGKKVGEHNYGYTSFAFDITEALICDGQTENIIAVKVSNPVPTSRWYSGSGIYRDVTLSVTDSIHVAHAGTTVTTPKLEEQKDGDVDVTIETIVENESKDNSMVTVKSTVVNSKGEEVSEAVINEQSIGANESYTFNQTAIVNNPDLWSVDNPNMYKVKSEVLVDGNVIDTYFTDFGFRYYNFDKDTGFSLNGENMKLKGVCMHHDQGALGAASYYRAVERQMEKMKEMGVNAIRVSHNPASEMLLEICNRLGLLVINEAFDTWTNPKNGNVNDFSKYFNEVIGEDNEILNGSPEMTWGEFEARSMVKNSKNNPSIIMWSIGNEVLEGISGSASNYTNVAQNIIDWIKDEDETRHVTIGDNRSKNGDRTAEAISEVVDDNGGLVGFNYANEAQVAQQRANHPDWTLYASETSSAIHTRGYYKTKGIDYSNHRISEYDNNQTRVGWGHSASDAWKFVIKNDYNAGEFVWTGFDYIGEPTPWNGTGTGTVGGGNGAAPKSSYFGIVDTAGFEKDIYYLYQSQWNDDVNTLHVLPTWNREDIVIENGNVEVNVFTDAHKVELYLNDEKIGEQTSTEHTTDAGYKYYTFGNDSLYPVFNVPYEEGTLTAKAYDKEGNEITNTEGRNTVKTTGEASTVRLSADRDTIDSDGYDLSYITVDIVDENGNIVQNADNRLNFELEGNGKIVGVDNGDQTDTDSYKPTSDTEASRKALSGKALVIVQSTKDAGNIRLNVSGEGLQSQSIEINTVNNAGEDKFLESYEIVKDYYVNLNEKPELPSTVEGRYSDGTTETFNISWNDYDESQLNTPQVFKINGKLEGTDVAVNVNVHVIGDVVSMENYSTFTYAGQTPTLPKTVKGYLADGNESEEFKVDWNLEGVDFSEPNTTVEVLGEVSLLGKTYAVTSTVRVVEALKAAANLAINNSSNKDVPALSQSCVSTADNLNSINNGITNNSSNTGERWTNWNERNLTENGEPKGAYVQLDWKNKYNIDRLDLWLFTDNIYGRIPKKVEISYKNEAGEYEVVTHSNTTEVSYLAGETTYFLDKVINTDSIRVYMQQPEVGKCIGLSEVAVYEYVPQVSANEGNKLSEIKLDGEALEGFNPDTNEYTVNLKELPKTVEASGEENVAITILPVHNNKSIIIARSESGAKNIYTVNYVLEESEGSADINEDGSINVGDLSIVSKYQGEVISGNALSEKSDINKDGVVDKADIQIVMDKILGE</sequence>
<evidence type="ECO:0000256" key="4">
    <source>
        <dbReference type="SAM" id="MobiDB-lite"/>
    </source>
</evidence>
<dbReference type="InterPro" id="IPR018247">
    <property type="entry name" value="EF_Hand_1_Ca_BS"/>
</dbReference>
<dbReference type="Pfam" id="PF00404">
    <property type="entry name" value="Dockerin_1"/>
    <property type="match status" value="1"/>
</dbReference>
<accession>A0A133MWZ3</accession>
<dbReference type="GO" id="GO:0004553">
    <property type="term" value="F:hydrolase activity, hydrolyzing O-glycosyl compounds"/>
    <property type="evidence" value="ECO:0007669"/>
    <property type="project" value="InterPro"/>
</dbReference>
<dbReference type="Gene3D" id="3.20.20.80">
    <property type="entry name" value="Glycosidases"/>
    <property type="match status" value="1"/>
</dbReference>
<proteinExistence type="inferred from homology"/>
<keyword evidence="3" id="KW-0326">Glycosidase</keyword>
<dbReference type="SUPFAM" id="SSF63446">
    <property type="entry name" value="Type I dockerin domain"/>
    <property type="match status" value="1"/>
</dbReference>
<dbReference type="InterPro" id="IPR051913">
    <property type="entry name" value="GH2_Domain-Containing"/>
</dbReference>
<dbReference type="PROSITE" id="PS00018">
    <property type="entry name" value="EF_HAND_1"/>
    <property type="match status" value="1"/>
</dbReference>
<dbReference type="SUPFAM" id="SSF51445">
    <property type="entry name" value="(Trans)glycosidases"/>
    <property type="match status" value="1"/>
</dbReference>
<dbReference type="InterPro" id="IPR036439">
    <property type="entry name" value="Dockerin_dom_sf"/>
</dbReference>
<dbReference type="InterPro" id="IPR006102">
    <property type="entry name" value="Ig-like_GH2"/>
</dbReference>
<dbReference type="Pfam" id="PF16355">
    <property type="entry name" value="DUF4982"/>
    <property type="match status" value="1"/>
</dbReference>
<dbReference type="PRINTS" id="PR00132">
    <property type="entry name" value="GLHYDRLASE2"/>
</dbReference>
<dbReference type="InterPro" id="IPR016134">
    <property type="entry name" value="Dockerin_dom"/>
</dbReference>
<dbReference type="PANTHER" id="PTHR42732:SF1">
    <property type="entry name" value="BETA-MANNOSIDASE"/>
    <property type="match status" value="1"/>
</dbReference>
<dbReference type="SUPFAM" id="SSF49785">
    <property type="entry name" value="Galactose-binding domain-like"/>
    <property type="match status" value="2"/>
</dbReference>
<evidence type="ECO:0000259" key="5">
    <source>
        <dbReference type="PROSITE" id="PS51766"/>
    </source>
</evidence>
<evidence type="ECO:0000256" key="2">
    <source>
        <dbReference type="ARBA" id="ARBA00022801"/>
    </source>
</evidence>
<dbReference type="InterPro" id="IPR006104">
    <property type="entry name" value="Glyco_hydro_2_N"/>
</dbReference>
<dbReference type="Gene3D" id="2.60.40.10">
    <property type="entry name" value="Immunoglobulins"/>
    <property type="match status" value="3"/>
</dbReference>
<feature type="domain" description="Dockerin" evidence="5">
    <location>
        <begin position="1303"/>
        <end position="1364"/>
    </location>
</feature>
<dbReference type="InterPro" id="IPR032311">
    <property type="entry name" value="DUF4982"/>
</dbReference>
<dbReference type="InterPro" id="IPR006101">
    <property type="entry name" value="Glyco_hydro_2"/>
</dbReference>
<dbReference type="PANTHER" id="PTHR42732">
    <property type="entry name" value="BETA-GALACTOSIDASE"/>
    <property type="match status" value="1"/>
</dbReference>
<protein>
    <submittedName>
        <fullName evidence="6">Glycosyl hydrolase family 2, sugar binding domain protein</fullName>
    </submittedName>
</protein>
<evidence type="ECO:0000313" key="6">
    <source>
        <dbReference type="EMBL" id="KXA08565.1"/>
    </source>
</evidence>
<dbReference type="InterPro" id="IPR036156">
    <property type="entry name" value="Beta-gal/glucu_dom_sf"/>
</dbReference>
<dbReference type="PROSITE" id="PS51766">
    <property type="entry name" value="DOCKERIN"/>
    <property type="match status" value="1"/>
</dbReference>
<gene>
    <name evidence="6" type="ORF">HMPREF3222_02360</name>
</gene>
<dbReference type="Pfam" id="PF02837">
    <property type="entry name" value="Glyco_hydro_2_N"/>
    <property type="match status" value="1"/>
</dbReference>
<dbReference type="InterPro" id="IPR017853">
    <property type="entry name" value="GH"/>
</dbReference>
<evidence type="ECO:0000313" key="7">
    <source>
        <dbReference type="Proteomes" id="UP000070646"/>
    </source>
</evidence>
<dbReference type="Pfam" id="PF02836">
    <property type="entry name" value="Glyco_hydro_2_C"/>
    <property type="match status" value="1"/>
</dbReference>
<name>A0A133MWZ3_CLOPF</name>
<organism evidence="6 7">
    <name type="scientific">Clostridium perfringens</name>
    <dbReference type="NCBI Taxonomy" id="1502"/>
    <lineage>
        <taxon>Bacteria</taxon>
        <taxon>Bacillati</taxon>
        <taxon>Bacillota</taxon>
        <taxon>Clostridia</taxon>
        <taxon>Eubacteriales</taxon>
        <taxon>Clostridiaceae</taxon>
        <taxon>Clostridium</taxon>
    </lineage>
</organism>
<evidence type="ECO:0000256" key="1">
    <source>
        <dbReference type="ARBA" id="ARBA00007401"/>
    </source>
</evidence>
<dbReference type="InterPro" id="IPR013783">
    <property type="entry name" value="Ig-like_fold"/>
</dbReference>
<keyword evidence="2 6" id="KW-0378">Hydrolase</keyword>
<dbReference type="Gene3D" id="2.60.120.260">
    <property type="entry name" value="Galactose-binding domain-like"/>
    <property type="match status" value="2"/>
</dbReference>
<dbReference type="CDD" id="cd14254">
    <property type="entry name" value="Dockerin_II"/>
    <property type="match status" value="1"/>
</dbReference>
<dbReference type="Proteomes" id="UP000070646">
    <property type="component" value="Unassembled WGS sequence"/>
</dbReference>
<dbReference type="PATRIC" id="fig|1502.174.peg.2374"/>
<reference evidence="6 7" key="1">
    <citation type="submission" date="2016-01" db="EMBL/GenBank/DDBJ databases">
        <authorList>
            <person name="Oliw E.H."/>
        </authorList>
    </citation>
    <scope>NUCLEOTIDE SEQUENCE [LARGE SCALE GENOMIC DNA]</scope>
    <source>
        <strain evidence="6 7">MJR7757A</strain>
    </source>
</reference>
<dbReference type="SUPFAM" id="SSF49303">
    <property type="entry name" value="beta-Galactosidase/glucuronidase domain"/>
    <property type="match status" value="1"/>
</dbReference>
<dbReference type="Pfam" id="PF18565">
    <property type="entry name" value="Glyco_hydro2_C5"/>
    <property type="match status" value="1"/>
</dbReference>
<dbReference type="GO" id="GO:0000272">
    <property type="term" value="P:polysaccharide catabolic process"/>
    <property type="evidence" value="ECO:0007669"/>
    <property type="project" value="InterPro"/>
</dbReference>
<dbReference type="InterPro" id="IPR040605">
    <property type="entry name" value="Glyco_hydro2_dom5"/>
</dbReference>
<dbReference type="InterPro" id="IPR011081">
    <property type="entry name" value="Big_4"/>
</dbReference>
<dbReference type="InterPro" id="IPR008979">
    <property type="entry name" value="Galactose-bd-like_sf"/>
</dbReference>
<comment type="similarity">
    <text evidence="1">Belongs to the glycosyl hydrolase 2 family.</text>
</comment>
<dbReference type="InterPro" id="IPR006103">
    <property type="entry name" value="Glyco_hydro_2_cat"/>
</dbReference>
<comment type="caution">
    <text evidence="6">The sequence shown here is derived from an EMBL/GenBank/DDBJ whole genome shotgun (WGS) entry which is preliminary data.</text>
</comment>
<dbReference type="EMBL" id="LRPU01000138">
    <property type="protein sequence ID" value="KXA08565.1"/>
    <property type="molecule type" value="Genomic_DNA"/>
</dbReference>
<dbReference type="Gene3D" id="1.10.1330.10">
    <property type="entry name" value="Dockerin domain"/>
    <property type="match status" value="1"/>
</dbReference>
<dbReference type="InterPro" id="IPR002105">
    <property type="entry name" value="Dockerin_1_rpt"/>
</dbReference>
<dbReference type="Pfam" id="PF00703">
    <property type="entry name" value="Glyco_hydro_2"/>
    <property type="match status" value="1"/>
</dbReference>